<evidence type="ECO:0000259" key="3">
    <source>
        <dbReference type="PROSITE" id="PS50930"/>
    </source>
</evidence>
<dbReference type="InterPro" id="IPR046947">
    <property type="entry name" value="LytR-like"/>
</dbReference>
<name>A0A7W6ET86_9BACT</name>
<dbReference type="SMART" id="SM00448">
    <property type="entry name" value="REC"/>
    <property type="match status" value="1"/>
</dbReference>
<organism evidence="4 5">
    <name type="scientific">Runella defluvii</name>
    <dbReference type="NCBI Taxonomy" id="370973"/>
    <lineage>
        <taxon>Bacteria</taxon>
        <taxon>Pseudomonadati</taxon>
        <taxon>Bacteroidota</taxon>
        <taxon>Cytophagia</taxon>
        <taxon>Cytophagales</taxon>
        <taxon>Spirosomataceae</taxon>
        <taxon>Runella</taxon>
    </lineage>
</organism>
<keyword evidence="5" id="KW-1185">Reference proteome</keyword>
<dbReference type="PANTHER" id="PTHR37299:SF1">
    <property type="entry name" value="STAGE 0 SPORULATION PROTEIN A HOMOLOG"/>
    <property type="match status" value="1"/>
</dbReference>
<feature type="domain" description="Response regulatory" evidence="2">
    <location>
        <begin position="4"/>
        <end position="115"/>
    </location>
</feature>
<dbReference type="InterPro" id="IPR001789">
    <property type="entry name" value="Sig_transdc_resp-reg_receiver"/>
</dbReference>
<dbReference type="Pfam" id="PF00072">
    <property type="entry name" value="Response_reg"/>
    <property type="match status" value="1"/>
</dbReference>
<protein>
    <submittedName>
        <fullName evidence="4">DNA-binding LytR/AlgR family response regulator</fullName>
    </submittedName>
</protein>
<dbReference type="PANTHER" id="PTHR37299">
    <property type="entry name" value="TRANSCRIPTIONAL REGULATOR-RELATED"/>
    <property type="match status" value="1"/>
</dbReference>
<dbReference type="SMART" id="SM00850">
    <property type="entry name" value="LytTR"/>
    <property type="match status" value="1"/>
</dbReference>
<evidence type="ECO:0000259" key="2">
    <source>
        <dbReference type="PROSITE" id="PS50110"/>
    </source>
</evidence>
<keyword evidence="4" id="KW-0238">DNA-binding</keyword>
<reference evidence="4 5" key="1">
    <citation type="submission" date="2020-08" db="EMBL/GenBank/DDBJ databases">
        <title>Genomic Encyclopedia of Type Strains, Phase IV (KMG-IV): sequencing the most valuable type-strain genomes for metagenomic binning, comparative biology and taxonomic classification.</title>
        <authorList>
            <person name="Goeker M."/>
        </authorList>
    </citation>
    <scope>NUCLEOTIDE SEQUENCE [LARGE SCALE GENOMIC DNA]</scope>
    <source>
        <strain evidence="4 5">DSM 17976</strain>
    </source>
</reference>
<dbReference type="Pfam" id="PF04397">
    <property type="entry name" value="LytTR"/>
    <property type="match status" value="1"/>
</dbReference>
<dbReference type="InterPro" id="IPR007492">
    <property type="entry name" value="LytTR_DNA-bd_dom"/>
</dbReference>
<dbReference type="Gene3D" id="2.40.50.1020">
    <property type="entry name" value="LytTr DNA-binding domain"/>
    <property type="match status" value="1"/>
</dbReference>
<dbReference type="GO" id="GO:0000156">
    <property type="term" value="F:phosphorelay response regulator activity"/>
    <property type="evidence" value="ECO:0007669"/>
    <property type="project" value="InterPro"/>
</dbReference>
<gene>
    <name evidence="4" type="ORF">FHS57_005177</name>
</gene>
<dbReference type="InterPro" id="IPR011006">
    <property type="entry name" value="CheY-like_superfamily"/>
</dbReference>
<dbReference type="Proteomes" id="UP000541352">
    <property type="component" value="Unassembled WGS sequence"/>
</dbReference>
<dbReference type="EMBL" id="JACIBY010000014">
    <property type="protein sequence ID" value="MBB3841156.1"/>
    <property type="molecule type" value="Genomic_DNA"/>
</dbReference>
<keyword evidence="1" id="KW-0597">Phosphoprotein</keyword>
<dbReference type="SUPFAM" id="SSF52172">
    <property type="entry name" value="CheY-like"/>
    <property type="match status" value="1"/>
</dbReference>
<comment type="caution">
    <text evidence="4">The sequence shown here is derived from an EMBL/GenBank/DDBJ whole genome shotgun (WGS) entry which is preliminary data.</text>
</comment>
<evidence type="ECO:0000313" key="5">
    <source>
        <dbReference type="Proteomes" id="UP000541352"/>
    </source>
</evidence>
<dbReference type="AlphaFoldDB" id="A0A7W6ET86"/>
<feature type="modified residue" description="4-aspartylphosphate" evidence="1">
    <location>
        <position position="55"/>
    </location>
</feature>
<dbReference type="PROSITE" id="PS50930">
    <property type="entry name" value="HTH_LYTTR"/>
    <property type="match status" value="1"/>
</dbReference>
<dbReference type="GO" id="GO:0003677">
    <property type="term" value="F:DNA binding"/>
    <property type="evidence" value="ECO:0007669"/>
    <property type="project" value="UniProtKB-KW"/>
</dbReference>
<dbReference type="Gene3D" id="3.40.50.2300">
    <property type="match status" value="1"/>
</dbReference>
<dbReference type="RefSeq" id="WP_183978636.1">
    <property type="nucleotide sequence ID" value="NZ_JACIBY010000014.1"/>
</dbReference>
<feature type="domain" description="HTH LytTR-type" evidence="3">
    <location>
        <begin position="131"/>
        <end position="231"/>
    </location>
</feature>
<accession>A0A7W6ET86</accession>
<evidence type="ECO:0000256" key="1">
    <source>
        <dbReference type="PROSITE-ProRule" id="PRU00169"/>
    </source>
</evidence>
<proteinExistence type="predicted"/>
<evidence type="ECO:0000313" key="4">
    <source>
        <dbReference type="EMBL" id="MBB3841156.1"/>
    </source>
</evidence>
<sequence>MKINTLVVDDDINWQKIIGKFVQMHPNLELVGVCGSAMEGYSKMSDVEVDLLICDIEMPEMSGLSFVKSIRHRPFVIFVTAHRDYALDCYEVSPVDFLLKPLELDRFLKAIEKVKERFVNVEDASHVEPYFFVRENSSYIQIAYKEVLYMKAQENYLQIVTKQASYSPIVSISKMEEQLRSEVFMRVHRSYLVHRSAIQVITKNEIVLTSGDSIPIGEQYRNQITRKHIEGNLISRIL</sequence>
<dbReference type="PROSITE" id="PS50110">
    <property type="entry name" value="RESPONSE_REGULATORY"/>
    <property type="match status" value="1"/>
</dbReference>